<sequence>MADRRYSDEDVRRILALAAEAEAAAANEPERTWTLADLEQIGAEAGLAPQAVAAAALALERRAVDVEPERSRYFGLPVAVSRSVPLQRHLSDEDWERLVAQLRETFSVTGRTRVSGARREWRVGNLRVTHEPAGAGALLELRTRKGDARAFLQFGALLLVVAVIARLLATVGGAAGAERLTIAWAAGMIGVLLMIVGVLRLPAWARRRARQFEALAAYARRIAAT</sequence>
<feature type="transmembrane region" description="Helical" evidence="1">
    <location>
        <begin position="181"/>
        <end position="201"/>
    </location>
</feature>
<accession>W0RNX9</accession>
<dbReference type="AlphaFoldDB" id="W0RNX9"/>
<dbReference type="OrthoDB" id="9815814at2"/>
<dbReference type="RefSeq" id="WP_025414024.1">
    <property type="nucleotide sequence ID" value="NZ_CP007129.1"/>
</dbReference>
<gene>
    <name evidence="2" type="ORF">J421_5159</name>
</gene>
<dbReference type="Proteomes" id="UP000019151">
    <property type="component" value="Plasmid 1"/>
</dbReference>
<keyword evidence="1" id="KW-0472">Membrane</keyword>
<geneLocation type="plasmid" evidence="2 3">
    <name>1</name>
</geneLocation>
<proteinExistence type="predicted"/>
<dbReference type="InParanoid" id="W0RNX9"/>
<evidence type="ECO:0000313" key="3">
    <source>
        <dbReference type="Proteomes" id="UP000019151"/>
    </source>
</evidence>
<evidence type="ECO:0000313" key="2">
    <source>
        <dbReference type="EMBL" id="AHG92694.1"/>
    </source>
</evidence>
<keyword evidence="3" id="KW-1185">Reference proteome</keyword>
<feature type="transmembrane region" description="Helical" evidence="1">
    <location>
        <begin position="150"/>
        <end position="169"/>
    </location>
</feature>
<protein>
    <submittedName>
        <fullName evidence="2">Uncharacterized protein</fullName>
    </submittedName>
</protein>
<keyword evidence="1" id="KW-1133">Transmembrane helix</keyword>
<keyword evidence="2" id="KW-0614">Plasmid</keyword>
<organism evidence="2 3">
    <name type="scientific">Gemmatirosa kalamazoonensis</name>
    <dbReference type="NCBI Taxonomy" id="861299"/>
    <lineage>
        <taxon>Bacteria</taxon>
        <taxon>Pseudomonadati</taxon>
        <taxon>Gemmatimonadota</taxon>
        <taxon>Gemmatimonadia</taxon>
        <taxon>Gemmatimonadales</taxon>
        <taxon>Gemmatimonadaceae</taxon>
        <taxon>Gemmatirosa</taxon>
    </lineage>
</organism>
<dbReference type="EMBL" id="CP007129">
    <property type="protein sequence ID" value="AHG92694.1"/>
    <property type="molecule type" value="Genomic_DNA"/>
</dbReference>
<dbReference type="HOGENOM" id="CLU_1228466_0_0_0"/>
<reference evidence="2 3" key="1">
    <citation type="journal article" date="2014" name="Genome Announc.">
        <title>Genome Sequence and Methylome of Soil Bacterium Gemmatirosa kalamazoonensis KBS708T, a Member of the Rarely Cultivated Gemmatimonadetes Phylum.</title>
        <authorList>
            <person name="Debruyn J.M."/>
            <person name="Radosevich M."/>
            <person name="Wommack K.E."/>
            <person name="Polson S.W."/>
            <person name="Hauser L.J."/>
            <person name="Fawaz M.N."/>
            <person name="Korlach J."/>
            <person name="Tsai Y.C."/>
        </authorList>
    </citation>
    <scope>NUCLEOTIDE SEQUENCE [LARGE SCALE GENOMIC DNA]</scope>
    <source>
        <strain evidence="2 3">KBS708</strain>
        <plasmid evidence="3">Plasmid 1</plasmid>
    </source>
</reference>
<evidence type="ECO:0000256" key="1">
    <source>
        <dbReference type="SAM" id="Phobius"/>
    </source>
</evidence>
<name>W0RNX9_9BACT</name>
<dbReference type="KEGG" id="gba:J421_5159"/>
<keyword evidence="1" id="KW-0812">Transmembrane</keyword>